<comment type="caution">
    <text evidence="2">The sequence shown here is derived from an EMBL/GenBank/DDBJ whole genome shotgun (WGS) entry which is preliminary data.</text>
</comment>
<dbReference type="Proteomes" id="UP000838308">
    <property type="component" value="Unassembled WGS sequence"/>
</dbReference>
<proteinExistence type="predicted"/>
<dbReference type="Gene3D" id="3.30.450.40">
    <property type="match status" value="1"/>
</dbReference>
<dbReference type="SUPFAM" id="SSF55781">
    <property type="entry name" value="GAF domain-like"/>
    <property type="match status" value="1"/>
</dbReference>
<name>A0ABM9EUL0_9BACI</name>
<organism evidence="2 3">
    <name type="scientific">Neobacillus rhizosphaerae</name>
    <dbReference type="NCBI Taxonomy" id="2880965"/>
    <lineage>
        <taxon>Bacteria</taxon>
        <taxon>Bacillati</taxon>
        <taxon>Bacillota</taxon>
        <taxon>Bacilli</taxon>
        <taxon>Bacillales</taxon>
        <taxon>Bacillaceae</taxon>
        <taxon>Neobacillus</taxon>
    </lineage>
</organism>
<dbReference type="Pfam" id="PF13185">
    <property type="entry name" value="GAF_2"/>
    <property type="match status" value="1"/>
</dbReference>
<reference evidence="2" key="1">
    <citation type="submission" date="2022-04" db="EMBL/GenBank/DDBJ databases">
        <authorList>
            <person name="Criscuolo A."/>
        </authorList>
    </citation>
    <scope>NUCLEOTIDE SEQUENCE</scope>
    <source>
        <strain evidence="2">CIP111895</strain>
    </source>
</reference>
<evidence type="ECO:0000259" key="1">
    <source>
        <dbReference type="Pfam" id="PF13185"/>
    </source>
</evidence>
<dbReference type="EMBL" id="CALBWS010000020">
    <property type="protein sequence ID" value="CAH2715808.1"/>
    <property type="molecule type" value="Genomic_DNA"/>
</dbReference>
<dbReference type="RefSeq" id="WP_248736084.1">
    <property type="nucleotide sequence ID" value="NZ_CALBWS010000020.1"/>
</dbReference>
<protein>
    <recommendedName>
        <fullName evidence="1">GAF domain-containing protein</fullName>
    </recommendedName>
</protein>
<gene>
    <name evidence="2" type="ORF">BACCIP111895_02992</name>
</gene>
<sequence>MTKQKVGLKEILTLKLQLLVSELNADFSAIAFYDPLNLEFRWRLAIGSLNNRYTSIVVSSGKGICGRTLKTKREFVITNFPEELQDEALEFPILIIEELKSAVSVPLLFQSQLIGVLLIGQRTCRNYEAIEIESMKLAAEEILSDYIQERETEQTSTEEKKDTKKSALSRYFVEEKSKWGGKLEIILLDQRITLLSIEAQQSLISIFTLLFDRAFRAENNSKVKVIIELKSEQQFAVQIETYHYLHLSEEVFSCLADKVRKINGSIETVFDNERTILTMNFFLSLLINDQLWNTAPESRNR</sequence>
<evidence type="ECO:0000313" key="3">
    <source>
        <dbReference type="Proteomes" id="UP000838308"/>
    </source>
</evidence>
<accession>A0ABM9EUL0</accession>
<dbReference type="InterPro" id="IPR029016">
    <property type="entry name" value="GAF-like_dom_sf"/>
</dbReference>
<evidence type="ECO:0000313" key="2">
    <source>
        <dbReference type="EMBL" id="CAH2715808.1"/>
    </source>
</evidence>
<dbReference type="InterPro" id="IPR003018">
    <property type="entry name" value="GAF"/>
</dbReference>
<feature type="domain" description="GAF" evidence="1">
    <location>
        <begin position="8"/>
        <end position="141"/>
    </location>
</feature>
<keyword evidence="3" id="KW-1185">Reference proteome</keyword>